<gene>
    <name evidence="2" type="ORF">AXG93_2190s1090</name>
</gene>
<reference evidence="2" key="1">
    <citation type="submission" date="2016-03" db="EMBL/GenBank/DDBJ databases">
        <title>Mechanisms controlling the formation of the plant cell surface in tip-growing cells are functionally conserved among land plants.</title>
        <authorList>
            <person name="Honkanen S."/>
            <person name="Jones V.A."/>
            <person name="Morieri G."/>
            <person name="Champion C."/>
            <person name="Hetherington A.J."/>
            <person name="Kelly S."/>
            <person name="Saint-Marcoux D."/>
            <person name="Proust H."/>
            <person name="Prescott H."/>
            <person name="Dolan L."/>
        </authorList>
    </citation>
    <scope>NUCLEOTIDE SEQUENCE [LARGE SCALE GENOMIC DNA]</scope>
    <source>
        <tissue evidence="2">Whole gametophyte</tissue>
    </source>
</reference>
<feature type="compositionally biased region" description="Basic and acidic residues" evidence="1">
    <location>
        <begin position="99"/>
        <end position="108"/>
    </location>
</feature>
<evidence type="ECO:0000313" key="3">
    <source>
        <dbReference type="Proteomes" id="UP000077202"/>
    </source>
</evidence>
<dbReference type="Proteomes" id="UP000077202">
    <property type="component" value="Unassembled WGS sequence"/>
</dbReference>
<feature type="region of interest" description="Disordered" evidence="1">
    <location>
        <begin position="77"/>
        <end position="108"/>
    </location>
</feature>
<dbReference type="EMBL" id="LVLJ01000868">
    <property type="protein sequence ID" value="OAE32289.1"/>
    <property type="molecule type" value="Genomic_DNA"/>
</dbReference>
<evidence type="ECO:0000256" key="1">
    <source>
        <dbReference type="SAM" id="MobiDB-lite"/>
    </source>
</evidence>
<organism evidence="2 3">
    <name type="scientific">Marchantia polymorpha subsp. ruderalis</name>
    <dbReference type="NCBI Taxonomy" id="1480154"/>
    <lineage>
        <taxon>Eukaryota</taxon>
        <taxon>Viridiplantae</taxon>
        <taxon>Streptophyta</taxon>
        <taxon>Embryophyta</taxon>
        <taxon>Marchantiophyta</taxon>
        <taxon>Marchantiopsida</taxon>
        <taxon>Marchantiidae</taxon>
        <taxon>Marchantiales</taxon>
        <taxon>Marchantiaceae</taxon>
        <taxon>Marchantia</taxon>
    </lineage>
</organism>
<keyword evidence="3" id="KW-1185">Reference proteome</keyword>
<name>A0A176WGT3_MARPO</name>
<accession>A0A176WGT3</accession>
<evidence type="ECO:0000313" key="2">
    <source>
        <dbReference type="EMBL" id="OAE32289.1"/>
    </source>
</evidence>
<comment type="caution">
    <text evidence="2">The sequence shown here is derived from an EMBL/GenBank/DDBJ whole genome shotgun (WGS) entry which is preliminary data.</text>
</comment>
<dbReference type="AlphaFoldDB" id="A0A176WGT3"/>
<proteinExistence type="predicted"/>
<protein>
    <submittedName>
        <fullName evidence="2">Uncharacterized protein</fullName>
    </submittedName>
</protein>
<sequence>MAAMMACSTVAAAGLGSAPLSPSLKRSAASTPVFKSVQAPMLARRLGSIRCEGVREVVDKATKKEITKDEVLQNQEVNESEKQSVFGAKPTSGSFYPRPEVERRPETGDKSIGSIFAFDGAAPETINGRLGIGLIISWWTLWGPPDGSPTIRPYASPDRNVQPLSVEEYMKVVSPSASGYGGAHASTGQPRGRVPGTVGVADACGHVVGGLLAGVYLPHQGPARTGGGPRPRPGLVGEAVLTGADSRGRFSTANPEFLSLLLQGPHAGTLTPFFQMELYPDVDPGSQFPVETVGGSPAPGAAPAPPAPASGRRRRRAG</sequence>
<feature type="region of interest" description="Disordered" evidence="1">
    <location>
        <begin position="284"/>
        <end position="318"/>
    </location>
</feature>